<name>F3KRF5_9BURK</name>
<evidence type="ECO:0000256" key="3">
    <source>
        <dbReference type="ARBA" id="ARBA00023125"/>
    </source>
</evidence>
<keyword evidence="2" id="KW-0805">Transcription regulation</keyword>
<comment type="caution">
    <text evidence="6">The sequence shown here is derived from an EMBL/GenBank/DDBJ whole genome shotgun (WGS) entry which is preliminary data.</text>
</comment>
<keyword evidence="3" id="KW-0238">DNA-binding</keyword>
<evidence type="ECO:0000256" key="2">
    <source>
        <dbReference type="ARBA" id="ARBA00023015"/>
    </source>
</evidence>
<dbReference type="SUPFAM" id="SSF46785">
    <property type="entry name" value="Winged helix' DNA-binding domain"/>
    <property type="match status" value="1"/>
</dbReference>
<dbReference type="Gene3D" id="3.40.190.290">
    <property type="match status" value="1"/>
</dbReference>
<evidence type="ECO:0000313" key="7">
    <source>
        <dbReference type="Proteomes" id="UP000016368"/>
    </source>
</evidence>
<dbReference type="GO" id="GO:0003700">
    <property type="term" value="F:DNA-binding transcription factor activity"/>
    <property type="evidence" value="ECO:0007669"/>
    <property type="project" value="InterPro"/>
</dbReference>
<dbReference type="Pfam" id="PF03466">
    <property type="entry name" value="LysR_substrate"/>
    <property type="match status" value="1"/>
</dbReference>
<dbReference type="SUPFAM" id="SSF53850">
    <property type="entry name" value="Periplasmic binding protein-like II"/>
    <property type="match status" value="1"/>
</dbReference>
<protein>
    <submittedName>
        <fullName evidence="6">LysR family transcriptional regulator</fullName>
    </submittedName>
</protein>
<dbReference type="Pfam" id="PF00126">
    <property type="entry name" value="HTH_1"/>
    <property type="match status" value="1"/>
</dbReference>
<dbReference type="FunFam" id="1.10.10.10:FF:000001">
    <property type="entry name" value="LysR family transcriptional regulator"/>
    <property type="match status" value="1"/>
</dbReference>
<keyword evidence="7" id="KW-1185">Reference proteome</keyword>
<accession>F3KRF5</accession>
<dbReference type="STRING" id="887062.HGR_05161"/>
<evidence type="ECO:0000256" key="4">
    <source>
        <dbReference type="ARBA" id="ARBA00023163"/>
    </source>
</evidence>
<dbReference type="Proteomes" id="UP000016368">
    <property type="component" value="Unassembled WGS sequence"/>
</dbReference>
<dbReference type="EMBL" id="AEGR01000043">
    <property type="protein sequence ID" value="EGI77645.1"/>
    <property type="molecule type" value="Genomic_DNA"/>
</dbReference>
<dbReference type="AlphaFoldDB" id="F3KRF5"/>
<dbReference type="eggNOG" id="COG0583">
    <property type="taxonomic scope" value="Bacteria"/>
</dbReference>
<sequence length="299" mass="32690">MIGSLTLDQLRVLVAIEETGSFSAAGRRLRRVQSAISHTVQALETAQGIDLFDRSGRVPRFTEAGRVLASQARQVLRQAEAFERAAKSMATGLEPELSLAVDSFVPTGPLIRGLAGLQAQHPDLTVTLFTEGMGAAERRVSEGSATLGLCVLLPSMNQDLQASALTEVTLVPVVSSTHALARETRALTRDILAEHVQLILTDPLQRPGPSFSVVSPRIWRFVEIARRLEFLLAGFGWGTMPLHLVQQHLEAGRLVRLPIDDPGLLPGSIGLFAIHQRQRPLGVGARWLLAELQRQRWFD</sequence>
<feature type="domain" description="HTH lysR-type" evidence="5">
    <location>
        <begin position="5"/>
        <end position="62"/>
    </location>
</feature>
<dbReference type="PANTHER" id="PTHR30126">
    <property type="entry name" value="HTH-TYPE TRANSCRIPTIONAL REGULATOR"/>
    <property type="match status" value="1"/>
</dbReference>
<organism evidence="6 7">
    <name type="scientific">Hylemonella gracilis ATCC 19624</name>
    <dbReference type="NCBI Taxonomy" id="887062"/>
    <lineage>
        <taxon>Bacteria</taxon>
        <taxon>Pseudomonadati</taxon>
        <taxon>Pseudomonadota</taxon>
        <taxon>Betaproteobacteria</taxon>
        <taxon>Burkholderiales</taxon>
        <taxon>Comamonadaceae</taxon>
        <taxon>Hylemonella</taxon>
    </lineage>
</organism>
<dbReference type="InterPro" id="IPR000847">
    <property type="entry name" value="LysR_HTH_N"/>
</dbReference>
<dbReference type="PROSITE" id="PS50931">
    <property type="entry name" value="HTH_LYSR"/>
    <property type="match status" value="1"/>
</dbReference>
<evidence type="ECO:0000313" key="6">
    <source>
        <dbReference type="EMBL" id="EGI77645.1"/>
    </source>
</evidence>
<dbReference type="InterPro" id="IPR036390">
    <property type="entry name" value="WH_DNA-bd_sf"/>
</dbReference>
<evidence type="ECO:0000256" key="1">
    <source>
        <dbReference type="ARBA" id="ARBA00009437"/>
    </source>
</evidence>
<dbReference type="InterPro" id="IPR005119">
    <property type="entry name" value="LysR_subst-bd"/>
</dbReference>
<dbReference type="RefSeq" id="WP_006297038.1">
    <property type="nucleotide sequence ID" value="NZ_AEGR01000043.1"/>
</dbReference>
<proteinExistence type="inferred from homology"/>
<comment type="similarity">
    <text evidence="1">Belongs to the LysR transcriptional regulatory family.</text>
</comment>
<keyword evidence="4" id="KW-0804">Transcription</keyword>
<dbReference type="GO" id="GO:0000976">
    <property type="term" value="F:transcription cis-regulatory region binding"/>
    <property type="evidence" value="ECO:0007669"/>
    <property type="project" value="TreeGrafter"/>
</dbReference>
<dbReference type="OrthoDB" id="196624at2"/>
<dbReference type="InterPro" id="IPR036388">
    <property type="entry name" value="WH-like_DNA-bd_sf"/>
</dbReference>
<evidence type="ECO:0000259" key="5">
    <source>
        <dbReference type="PROSITE" id="PS50931"/>
    </source>
</evidence>
<gene>
    <name evidence="6" type="ORF">HGR_05161</name>
</gene>
<reference evidence="6 7" key="1">
    <citation type="journal article" date="2011" name="EMBO J.">
        <title>Structural diversity of bacterial flagellar motors.</title>
        <authorList>
            <person name="Chen S."/>
            <person name="Beeby M."/>
            <person name="Murphy G.E."/>
            <person name="Leadbetter J.R."/>
            <person name="Hendrixson D.R."/>
            <person name="Briegel A."/>
            <person name="Li Z."/>
            <person name="Shi J."/>
            <person name="Tocheva E.I."/>
            <person name="Muller A."/>
            <person name="Dobro M.J."/>
            <person name="Jensen G.J."/>
        </authorList>
    </citation>
    <scope>NUCLEOTIDE SEQUENCE [LARGE SCALE GENOMIC DNA]</scope>
    <source>
        <strain evidence="6 7">ATCC 19624</strain>
    </source>
</reference>
<dbReference type="PANTHER" id="PTHR30126:SF91">
    <property type="entry name" value="LYSR FAMILY TRANSCRIPTIONAL REGULATOR"/>
    <property type="match status" value="1"/>
</dbReference>
<dbReference type="Gene3D" id="1.10.10.10">
    <property type="entry name" value="Winged helix-like DNA-binding domain superfamily/Winged helix DNA-binding domain"/>
    <property type="match status" value="1"/>
</dbReference>